<name>A0A1I5VQI1_9BACT</name>
<protein>
    <submittedName>
        <fullName evidence="5">Dolichol-phosphate mannosyltransferase</fullName>
    </submittedName>
</protein>
<dbReference type="CDD" id="cd06442">
    <property type="entry name" value="DPM1_like"/>
    <property type="match status" value="1"/>
</dbReference>
<evidence type="ECO:0000313" key="6">
    <source>
        <dbReference type="Proteomes" id="UP000199306"/>
    </source>
</evidence>
<keyword evidence="6" id="KW-1185">Reference proteome</keyword>
<evidence type="ECO:0000256" key="3">
    <source>
        <dbReference type="ARBA" id="ARBA00022679"/>
    </source>
</evidence>
<feature type="domain" description="Glycosyltransferase 2-like" evidence="4">
    <location>
        <begin position="6"/>
        <end position="173"/>
    </location>
</feature>
<accession>A0A1I5VQI1</accession>
<evidence type="ECO:0000256" key="1">
    <source>
        <dbReference type="ARBA" id="ARBA00006739"/>
    </source>
</evidence>
<dbReference type="Pfam" id="PF00535">
    <property type="entry name" value="Glycos_transf_2"/>
    <property type="match status" value="1"/>
</dbReference>
<reference evidence="5 6" key="1">
    <citation type="submission" date="2016-10" db="EMBL/GenBank/DDBJ databases">
        <authorList>
            <person name="de Groot N.N."/>
        </authorList>
    </citation>
    <scope>NUCLEOTIDE SEQUENCE [LARGE SCALE GENOMIC DNA]</scope>
    <source>
        <strain evidence="6">E92,LMG 26720,CCM 7988</strain>
    </source>
</reference>
<evidence type="ECO:0000313" key="5">
    <source>
        <dbReference type="EMBL" id="SFQ09818.1"/>
    </source>
</evidence>
<dbReference type="EMBL" id="FOXH01000010">
    <property type="protein sequence ID" value="SFQ09818.1"/>
    <property type="molecule type" value="Genomic_DNA"/>
</dbReference>
<organism evidence="5 6">
    <name type="scientific">Pseudarcicella hirudinis</name>
    <dbReference type="NCBI Taxonomy" id="1079859"/>
    <lineage>
        <taxon>Bacteria</taxon>
        <taxon>Pseudomonadati</taxon>
        <taxon>Bacteroidota</taxon>
        <taxon>Cytophagia</taxon>
        <taxon>Cytophagales</taxon>
        <taxon>Flectobacillaceae</taxon>
        <taxon>Pseudarcicella</taxon>
    </lineage>
</organism>
<dbReference type="OrthoDB" id="9810303at2"/>
<dbReference type="SUPFAM" id="SSF53448">
    <property type="entry name" value="Nucleotide-diphospho-sugar transferases"/>
    <property type="match status" value="1"/>
</dbReference>
<dbReference type="PANTHER" id="PTHR43398:SF1">
    <property type="entry name" value="DOLICHOL-PHOSPHATE MANNOSYLTRANSFERASE SUBUNIT 1"/>
    <property type="match status" value="1"/>
</dbReference>
<dbReference type="GO" id="GO:0009247">
    <property type="term" value="P:glycolipid biosynthetic process"/>
    <property type="evidence" value="ECO:0007669"/>
    <property type="project" value="TreeGrafter"/>
</dbReference>
<sequence>MKDRIVIIPTYNEIENIEAIIRKVMSLKPVFDLLIVDDGSPDGTGLKVKELQLEFPERLFLQERKGKLGLGTAYIHGFKYALKNGYEYIFEMDADFSHNPDDLVKLYNACAKDGADMAVGSRYIKGVNVVNWPMGRVLMSYFAGYYVRFVTGMKIMDATAGFKCYTRRVLETISLDSIKFVGYAFQVEMKFTAWKFGFKIEEVPIIFTDRTKGESKMSINIFQEAVIGVIQLKVNSFFRNYIPPAPKVQKNPEAELEEESFKAVNV</sequence>
<dbReference type="InterPro" id="IPR029044">
    <property type="entry name" value="Nucleotide-diphossugar_trans"/>
</dbReference>
<dbReference type="FunFam" id="3.90.550.10:FF:000128">
    <property type="entry name" value="Glycosyl transferase family 2"/>
    <property type="match status" value="1"/>
</dbReference>
<dbReference type="AlphaFoldDB" id="A0A1I5VQI1"/>
<dbReference type="PANTHER" id="PTHR43398">
    <property type="entry name" value="DOLICHOL-PHOSPHATE MANNOSYLTRANSFERASE SUBUNIT 1"/>
    <property type="match status" value="1"/>
</dbReference>
<comment type="similarity">
    <text evidence="1">Belongs to the glycosyltransferase 2 family.</text>
</comment>
<dbReference type="InterPro" id="IPR001173">
    <property type="entry name" value="Glyco_trans_2-like"/>
</dbReference>
<proteinExistence type="inferred from homology"/>
<dbReference type="STRING" id="1079859.SAMN04515674_1107"/>
<keyword evidence="3 5" id="KW-0808">Transferase</keyword>
<evidence type="ECO:0000259" key="4">
    <source>
        <dbReference type="Pfam" id="PF00535"/>
    </source>
</evidence>
<gene>
    <name evidence="5" type="ORF">SAMN04515674_1107</name>
</gene>
<dbReference type="Gene3D" id="3.90.550.10">
    <property type="entry name" value="Spore Coat Polysaccharide Biosynthesis Protein SpsA, Chain A"/>
    <property type="match status" value="1"/>
</dbReference>
<dbReference type="GO" id="GO:0016020">
    <property type="term" value="C:membrane"/>
    <property type="evidence" value="ECO:0007669"/>
    <property type="project" value="GOC"/>
</dbReference>
<dbReference type="Proteomes" id="UP000199306">
    <property type="component" value="Unassembled WGS sequence"/>
</dbReference>
<dbReference type="RefSeq" id="WP_092018218.1">
    <property type="nucleotide sequence ID" value="NZ_FOXH01000010.1"/>
</dbReference>
<evidence type="ECO:0000256" key="2">
    <source>
        <dbReference type="ARBA" id="ARBA00022676"/>
    </source>
</evidence>
<keyword evidence="2 5" id="KW-0328">Glycosyltransferase</keyword>
<dbReference type="GO" id="GO:0004582">
    <property type="term" value="F:dolichyl-phosphate beta-D-mannosyltransferase activity"/>
    <property type="evidence" value="ECO:0007669"/>
    <property type="project" value="InterPro"/>
</dbReference>
<dbReference type="InterPro" id="IPR039528">
    <property type="entry name" value="DPM1-like"/>
</dbReference>